<evidence type="ECO:0000256" key="18">
    <source>
        <dbReference type="RuleBase" id="RU003938"/>
    </source>
</evidence>
<evidence type="ECO:0000256" key="2">
    <source>
        <dbReference type="ARBA" id="ARBA00004651"/>
    </source>
</evidence>
<dbReference type="Proteomes" id="UP000182977">
    <property type="component" value="Chromosome I"/>
</dbReference>
<feature type="transmembrane region" description="Helical" evidence="20">
    <location>
        <begin position="132"/>
        <end position="151"/>
    </location>
</feature>
<evidence type="ECO:0000256" key="8">
    <source>
        <dbReference type="ARBA" id="ARBA00022475"/>
    </source>
</evidence>
<dbReference type="GO" id="GO:0016024">
    <property type="term" value="P:CDP-diacylglycerol biosynthetic process"/>
    <property type="evidence" value="ECO:0007669"/>
    <property type="project" value="UniProtKB-UniPathway"/>
</dbReference>
<gene>
    <name evidence="21" type="ORF">SAMN04488563_5207</name>
</gene>
<evidence type="ECO:0000256" key="17">
    <source>
        <dbReference type="ARBA" id="ARBA00023264"/>
    </source>
</evidence>
<proteinExistence type="inferred from homology"/>
<keyword evidence="22" id="KW-1185">Reference proteome</keyword>
<feature type="transmembrane region" description="Helical" evidence="20">
    <location>
        <begin position="157"/>
        <end position="178"/>
    </location>
</feature>
<evidence type="ECO:0000256" key="15">
    <source>
        <dbReference type="ARBA" id="ARBA00023136"/>
    </source>
</evidence>
<comment type="similarity">
    <text evidence="5 18">Belongs to the CDS family.</text>
</comment>
<dbReference type="InterPro" id="IPR000374">
    <property type="entry name" value="PC_trans"/>
</dbReference>
<evidence type="ECO:0000256" key="19">
    <source>
        <dbReference type="SAM" id="MobiDB-lite"/>
    </source>
</evidence>
<reference evidence="22" key="1">
    <citation type="submission" date="2016-10" db="EMBL/GenBank/DDBJ databases">
        <authorList>
            <person name="Varghese N."/>
            <person name="Submissions S."/>
        </authorList>
    </citation>
    <scope>NUCLEOTIDE SEQUENCE [LARGE SCALE GENOMIC DNA]</scope>
    <source>
        <strain evidence="22">DSM 45079</strain>
    </source>
</reference>
<evidence type="ECO:0000256" key="14">
    <source>
        <dbReference type="ARBA" id="ARBA00023098"/>
    </source>
</evidence>
<keyword evidence="11 18" id="KW-0812">Transmembrane</keyword>
<dbReference type="PANTHER" id="PTHR46382:SF1">
    <property type="entry name" value="PHOSPHATIDATE CYTIDYLYLTRANSFERASE"/>
    <property type="match status" value="1"/>
</dbReference>
<dbReference type="GO" id="GO:0005886">
    <property type="term" value="C:plasma membrane"/>
    <property type="evidence" value="ECO:0007669"/>
    <property type="project" value="UniProtKB-SubCell"/>
</dbReference>
<evidence type="ECO:0000256" key="1">
    <source>
        <dbReference type="ARBA" id="ARBA00001698"/>
    </source>
</evidence>
<dbReference type="UniPathway" id="UPA00557">
    <property type="reaction ID" value="UER00614"/>
</dbReference>
<evidence type="ECO:0000256" key="16">
    <source>
        <dbReference type="ARBA" id="ARBA00023209"/>
    </source>
</evidence>
<comment type="pathway">
    <text evidence="4">Lipid metabolism.</text>
</comment>
<dbReference type="GO" id="GO:0004605">
    <property type="term" value="F:phosphatidate cytidylyltransferase activity"/>
    <property type="evidence" value="ECO:0007669"/>
    <property type="project" value="UniProtKB-EC"/>
</dbReference>
<keyword evidence="9" id="KW-0444">Lipid biosynthesis</keyword>
<feature type="transmembrane region" description="Helical" evidence="20">
    <location>
        <begin position="223"/>
        <end position="242"/>
    </location>
</feature>
<keyword evidence="8" id="KW-1003">Cell membrane</keyword>
<organism evidence="21 22">
    <name type="scientific">Jiangella alkaliphila</name>
    <dbReference type="NCBI Taxonomy" id="419479"/>
    <lineage>
        <taxon>Bacteria</taxon>
        <taxon>Bacillati</taxon>
        <taxon>Actinomycetota</taxon>
        <taxon>Actinomycetes</taxon>
        <taxon>Jiangellales</taxon>
        <taxon>Jiangellaceae</taxon>
        <taxon>Jiangella</taxon>
    </lineage>
</organism>
<evidence type="ECO:0000313" key="22">
    <source>
        <dbReference type="Proteomes" id="UP000182977"/>
    </source>
</evidence>
<sequence>MPASTHVVMTDGPTGSRARRHGRAGRDLRAATLVGLGLGAIVLSTLFLLEQAFAGLVVVVMVVAVWELATALGARSIQVPVVPVVLGTVLMLVGAYLGGGSPLLVGLGLTVAAVCAWRLGDPRPGYLRDVSAGIFTSVYVPFLAGFALLMVRPDDDGAWRVFALLIVVVASDTGGLLAGVLAGRHPMAPSVSPKKSWEGFAGSVILGVGVAVPVAMYAFDAPWWTGVVLGVTGVVGATLGDLGESLIKRDLGIKDMSQLLPGHGGLMDRLDSLLPTAPLVWLVLEYVVTA</sequence>
<feature type="transmembrane region" description="Helical" evidence="20">
    <location>
        <begin position="28"/>
        <end position="47"/>
    </location>
</feature>
<dbReference type="EMBL" id="LT629791">
    <property type="protein sequence ID" value="SDU76454.1"/>
    <property type="molecule type" value="Genomic_DNA"/>
</dbReference>
<keyword evidence="14" id="KW-0443">Lipid metabolism</keyword>
<keyword evidence="10 18" id="KW-0808">Transferase</keyword>
<evidence type="ECO:0000256" key="13">
    <source>
        <dbReference type="ARBA" id="ARBA00022989"/>
    </source>
</evidence>
<comment type="catalytic activity">
    <reaction evidence="1 18">
        <text>a 1,2-diacyl-sn-glycero-3-phosphate + CTP + H(+) = a CDP-1,2-diacyl-sn-glycerol + diphosphate</text>
        <dbReference type="Rhea" id="RHEA:16229"/>
        <dbReference type="ChEBI" id="CHEBI:15378"/>
        <dbReference type="ChEBI" id="CHEBI:33019"/>
        <dbReference type="ChEBI" id="CHEBI:37563"/>
        <dbReference type="ChEBI" id="CHEBI:58332"/>
        <dbReference type="ChEBI" id="CHEBI:58608"/>
        <dbReference type="EC" id="2.7.7.41"/>
    </reaction>
</comment>
<keyword evidence="16" id="KW-0594">Phospholipid biosynthesis</keyword>
<dbReference type="AlphaFoldDB" id="A0A1H2L6J9"/>
<evidence type="ECO:0000256" key="11">
    <source>
        <dbReference type="ARBA" id="ARBA00022692"/>
    </source>
</evidence>
<dbReference type="EC" id="2.7.7.41" evidence="6 18"/>
<evidence type="ECO:0000256" key="20">
    <source>
        <dbReference type="SAM" id="Phobius"/>
    </source>
</evidence>
<name>A0A1H2L6J9_9ACTN</name>
<evidence type="ECO:0000256" key="5">
    <source>
        <dbReference type="ARBA" id="ARBA00010185"/>
    </source>
</evidence>
<feature type="region of interest" description="Disordered" evidence="19">
    <location>
        <begin position="1"/>
        <end position="21"/>
    </location>
</feature>
<accession>A0A1H2L6J9</accession>
<feature type="transmembrane region" description="Helical" evidence="20">
    <location>
        <begin position="199"/>
        <end position="217"/>
    </location>
</feature>
<dbReference type="STRING" id="419479.SAMN04488563_5207"/>
<dbReference type="Pfam" id="PF01148">
    <property type="entry name" value="CTP_transf_1"/>
    <property type="match status" value="1"/>
</dbReference>
<feature type="transmembrane region" description="Helical" evidence="20">
    <location>
        <begin position="79"/>
        <end position="97"/>
    </location>
</feature>
<keyword evidence="13 20" id="KW-1133">Transmembrane helix</keyword>
<keyword evidence="12 18" id="KW-0548">Nucleotidyltransferase</keyword>
<evidence type="ECO:0000256" key="4">
    <source>
        <dbReference type="ARBA" id="ARBA00005189"/>
    </source>
</evidence>
<evidence type="ECO:0000256" key="12">
    <source>
        <dbReference type="ARBA" id="ARBA00022695"/>
    </source>
</evidence>
<evidence type="ECO:0000256" key="9">
    <source>
        <dbReference type="ARBA" id="ARBA00022516"/>
    </source>
</evidence>
<comment type="pathway">
    <text evidence="3 18">Phospholipid metabolism; CDP-diacylglycerol biosynthesis; CDP-diacylglycerol from sn-glycerol 3-phosphate: step 3/3.</text>
</comment>
<evidence type="ECO:0000313" key="21">
    <source>
        <dbReference type="EMBL" id="SDU76454.1"/>
    </source>
</evidence>
<dbReference type="PANTHER" id="PTHR46382">
    <property type="entry name" value="PHOSPHATIDATE CYTIDYLYLTRANSFERASE"/>
    <property type="match status" value="1"/>
</dbReference>
<keyword evidence="17" id="KW-1208">Phospholipid metabolism</keyword>
<protein>
    <recommendedName>
        <fullName evidence="7 18">Phosphatidate cytidylyltransferase</fullName>
        <ecNumber evidence="6 18">2.7.7.41</ecNumber>
    </recommendedName>
</protein>
<feature type="transmembrane region" description="Helical" evidence="20">
    <location>
        <begin position="53"/>
        <end position="72"/>
    </location>
</feature>
<comment type="subcellular location">
    <subcellularLocation>
        <location evidence="2">Cell membrane</location>
        <topology evidence="2">Multi-pass membrane protein</topology>
    </subcellularLocation>
</comment>
<evidence type="ECO:0000256" key="7">
    <source>
        <dbReference type="ARBA" id="ARBA00019373"/>
    </source>
</evidence>
<keyword evidence="15 20" id="KW-0472">Membrane</keyword>
<dbReference type="PROSITE" id="PS01315">
    <property type="entry name" value="CDS"/>
    <property type="match status" value="1"/>
</dbReference>
<feature type="transmembrane region" description="Helical" evidence="20">
    <location>
        <begin position="103"/>
        <end position="120"/>
    </location>
</feature>
<evidence type="ECO:0000256" key="10">
    <source>
        <dbReference type="ARBA" id="ARBA00022679"/>
    </source>
</evidence>
<evidence type="ECO:0000256" key="3">
    <source>
        <dbReference type="ARBA" id="ARBA00005119"/>
    </source>
</evidence>
<evidence type="ECO:0000256" key="6">
    <source>
        <dbReference type="ARBA" id="ARBA00012487"/>
    </source>
</evidence>